<dbReference type="InterPro" id="IPR036775">
    <property type="entry name" value="DNA_pol_Y-fam_lit_finger_sf"/>
</dbReference>
<dbReference type="Gene3D" id="3.30.70.270">
    <property type="match status" value="1"/>
</dbReference>
<dbReference type="PANTHER" id="PTHR11076">
    <property type="entry name" value="DNA REPAIR POLYMERASE UMUC / TRANSFERASE FAMILY MEMBER"/>
    <property type="match status" value="1"/>
</dbReference>
<dbReference type="Gene3D" id="3.30.1490.100">
    <property type="entry name" value="DNA polymerase, Y-family, little finger domain"/>
    <property type="match status" value="1"/>
</dbReference>
<dbReference type="GO" id="GO:0009432">
    <property type="term" value="P:SOS response"/>
    <property type="evidence" value="ECO:0007669"/>
    <property type="project" value="TreeGrafter"/>
</dbReference>
<dbReference type="Gene3D" id="3.40.1170.60">
    <property type="match status" value="1"/>
</dbReference>
<dbReference type="Proteomes" id="UP000032722">
    <property type="component" value="Chromosome"/>
</dbReference>
<dbReference type="Pfam" id="PF00817">
    <property type="entry name" value="IMS"/>
    <property type="match status" value="1"/>
</dbReference>
<dbReference type="GO" id="GO:0003684">
    <property type="term" value="F:damaged DNA binding"/>
    <property type="evidence" value="ECO:0007669"/>
    <property type="project" value="InterPro"/>
</dbReference>
<dbReference type="GO" id="GO:0005829">
    <property type="term" value="C:cytosol"/>
    <property type="evidence" value="ECO:0007669"/>
    <property type="project" value="TreeGrafter"/>
</dbReference>
<proteinExistence type="inferred from homology"/>
<dbReference type="InterPro" id="IPR017961">
    <property type="entry name" value="DNA_pol_Y-fam_little_finger"/>
</dbReference>
<dbReference type="SUPFAM" id="SSF56672">
    <property type="entry name" value="DNA/RNA polymerases"/>
    <property type="match status" value="1"/>
</dbReference>
<dbReference type="InterPro" id="IPR050116">
    <property type="entry name" value="DNA_polymerase-Y"/>
</dbReference>
<dbReference type="GO" id="GO:0006281">
    <property type="term" value="P:DNA repair"/>
    <property type="evidence" value="ECO:0007669"/>
    <property type="project" value="InterPro"/>
</dbReference>
<dbReference type="GO" id="GO:0003887">
    <property type="term" value="F:DNA-directed DNA polymerase activity"/>
    <property type="evidence" value="ECO:0007669"/>
    <property type="project" value="TreeGrafter"/>
</dbReference>
<dbReference type="SUPFAM" id="SSF100879">
    <property type="entry name" value="Lesion bypass DNA polymerase (Y-family), little finger domain"/>
    <property type="match status" value="1"/>
</dbReference>
<comment type="similarity">
    <text evidence="1">Belongs to the DNA polymerase type-Y family.</text>
</comment>
<dbReference type="HOGENOM" id="CLU_012348_1_1_14"/>
<gene>
    <name evidence="4" type="ORF">VO56_00645</name>
</gene>
<dbReference type="EMBL" id="CP011021">
    <property type="protein sequence ID" value="AKA49786.1"/>
    <property type="molecule type" value="Genomic_DNA"/>
</dbReference>
<dbReference type="PANTHER" id="PTHR11076:SF33">
    <property type="entry name" value="DNA POLYMERASE KAPPA"/>
    <property type="match status" value="1"/>
</dbReference>
<evidence type="ECO:0000313" key="4">
    <source>
        <dbReference type="EMBL" id="AKA49786.1"/>
    </source>
</evidence>
<accession>A0A0D5ZJ09</accession>
<dbReference type="InterPro" id="IPR043128">
    <property type="entry name" value="Rev_trsase/Diguanyl_cyclase"/>
</dbReference>
<evidence type="ECO:0000259" key="3">
    <source>
        <dbReference type="PROSITE" id="PS50173"/>
    </source>
</evidence>
<dbReference type="InterPro" id="IPR001126">
    <property type="entry name" value="UmuC"/>
</dbReference>
<feature type="domain" description="UmuC" evidence="3">
    <location>
        <begin position="10"/>
        <end position="191"/>
    </location>
</feature>
<dbReference type="AlphaFoldDB" id="A0A0D5ZJ09"/>
<protein>
    <recommendedName>
        <fullName evidence="3">UmuC domain-containing protein</fullName>
    </recommendedName>
</protein>
<dbReference type="Pfam" id="PF11799">
    <property type="entry name" value="IMS_C"/>
    <property type="match status" value="1"/>
</dbReference>
<feature type="region of interest" description="Disordered" evidence="2">
    <location>
        <begin position="403"/>
        <end position="422"/>
    </location>
</feature>
<sequence length="422" mass="48346">MKNFSNKPVIFHIDFDSYFVSAVRVLKPFLNDKLVAIAYNRPNAISVSVSYELKALGVKTTDKVVDIKKKVPNVVVEEPRFDFFNTLSNKIFNHLGDKYSEKLLVASIDECYLEVSHLVSNEQQAKELAFKIQSQIMKLFKIPITIGISHSKFFAKMTTNISKPFGIGYTDENNYKEQFFNLPIKEYHGIGKASVIKLKKLGIEKIGDLMNFSKDSLELKNIFGINIIKIFENLDPKITDTISNDFEEEKSIGKEITFEKYDKTNIIEIRKHLQNISLNIANRLKSKLLISNVIILVVRLRDSNKWKTKQIKLGFHVDSDDKIFQIAWNLYTENFEGAKIIGIGIRATGLISVFDLEENLNLFDKNSTLKKTNQSSNVSSLINQINRKLGNKKLMTAKELQLQNDSDSENNKFSHSGRIFRK</sequence>
<organism evidence="5">
    <name type="scientific">Mycoplasmopsis gallinacea</name>
    <dbReference type="NCBI Taxonomy" id="29556"/>
    <lineage>
        <taxon>Bacteria</taxon>
        <taxon>Bacillati</taxon>
        <taxon>Mycoplasmatota</taxon>
        <taxon>Mycoplasmoidales</taxon>
        <taxon>Metamycoplasmataceae</taxon>
        <taxon>Mycoplasmopsis</taxon>
    </lineage>
</organism>
<evidence type="ECO:0000256" key="2">
    <source>
        <dbReference type="SAM" id="MobiDB-lite"/>
    </source>
</evidence>
<evidence type="ECO:0000313" key="5">
    <source>
        <dbReference type="Proteomes" id="UP000032722"/>
    </source>
</evidence>
<evidence type="ECO:0000256" key="1">
    <source>
        <dbReference type="ARBA" id="ARBA00010945"/>
    </source>
</evidence>
<dbReference type="PROSITE" id="PS50173">
    <property type="entry name" value="UMUC"/>
    <property type="match status" value="1"/>
</dbReference>
<reference evidence="4 5" key="1">
    <citation type="journal article" date="2015" name="Genome Announc.">
        <title>Complete Genome Sequence of Mycoplasma meleagridis, a Possible Emerging Pathogen in Chickens.</title>
        <authorList>
            <person name="Abolnik C."/>
        </authorList>
    </citation>
    <scope>NUCLEOTIDE SEQUENCE [LARGE SCALE GENOMIC DNA]</scope>
    <source>
        <strain evidence="4 5">B2096 8B</strain>
    </source>
</reference>
<dbReference type="KEGG" id="mgb:VO56_00645"/>
<name>A0A0D5ZJ09_9BACT</name>
<dbReference type="Gene3D" id="1.10.150.20">
    <property type="entry name" value="5' to 3' exonuclease, C-terminal subdomain"/>
    <property type="match status" value="1"/>
</dbReference>
<dbReference type="GO" id="GO:0042276">
    <property type="term" value="P:error-prone translesion synthesis"/>
    <property type="evidence" value="ECO:0007669"/>
    <property type="project" value="TreeGrafter"/>
</dbReference>
<dbReference type="InterPro" id="IPR043502">
    <property type="entry name" value="DNA/RNA_pol_sf"/>
</dbReference>
<dbReference type="PATRIC" id="fig|29556.3.peg.127"/>